<reference evidence="2" key="1">
    <citation type="submission" date="2014-08" db="EMBL/GenBank/DDBJ databases">
        <authorList>
            <person name="Moulin L."/>
        </authorList>
    </citation>
    <scope>NUCLEOTIDE SEQUENCE [LARGE SCALE GENOMIC DNA]</scope>
</reference>
<organism evidence="1 2">
    <name type="scientific">Mesorhizobium plurifarium</name>
    <dbReference type="NCBI Taxonomy" id="69974"/>
    <lineage>
        <taxon>Bacteria</taxon>
        <taxon>Pseudomonadati</taxon>
        <taxon>Pseudomonadota</taxon>
        <taxon>Alphaproteobacteria</taxon>
        <taxon>Hyphomicrobiales</taxon>
        <taxon>Phyllobacteriaceae</taxon>
        <taxon>Mesorhizobium</taxon>
    </lineage>
</organism>
<name>A0A090DUD3_MESPL</name>
<keyword evidence="2" id="KW-1185">Reference proteome</keyword>
<sequence length="80" mass="8706">MWWQKCHTDRQTTVAAGAIPAMHPEKVGEPRKAGTAGPATCLTLDQSQEMTLARCQPSVYSPFEKTFSQAAVSISVPRSE</sequence>
<evidence type="ECO:0000313" key="1">
    <source>
        <dbReference type="EMBL" id="CDX20490.1"/>
    </source>
</evidence>
<gene>
    <name evidence="1" type="ORF">MPL3356_320004</name>
</gene>
<dbReference type="STRING" id="69974.MPLDJ20_210091"/>
<dbReference type="Proteomes" id="UP000045285">
    <property type="component" value="Unassembled WGS sequence"/>
</dbReference>
<protein>
    <submittedName>
        <fullName evidence="1">Uncharacterized protein</fullName>
    </submittedName>
</protein>
<dbReference type="AlphaFoldDB" id="A0A090DUD3"/>
<proteinExistence type="predicted"/>
<evidence type="ECO:0000313" key="2">
    <source>
        <dbReference type="Proteomes" id="UP000045285"/>
    </source>
</evidence>
<dbReference type="EMBL" id="CCMZ01000026">
    <property type="protein sequence ID" value="CDX20490.1"/>
    <property type="molecule type" value="Genomic_DNA"/>
</dbReference>
<accession>A0A090DUD3</accession>